<dbReference type="SUPFAM" id="SSF57701">
    <property type="entry name" value="Zn2/Cys6 DNA-binding domain"/>
    <property type="match status" value="1"/>
</dbReference>
<evidence type="ECO:0000256" key="2">
    <source>
        <dbReference type="ARBA" id="ARBA00022723"/>
    </source>
</evidence>
<dbReference type="EMBL" id="LFJN01000023">
    <property type="protein sequence ID" value="KPI37518.1"/>
    <property type="molecule type" value="Genomic_DNA"/>
</dbReference>
<dbReference type="PANTHER" id="PTHR46910:SF3">
    <property type="entry name" value="HALOTOLERANCE PROTEIN 9-RELATED"/>
    <property type="match status" value="1"/>
</dbReference>
<evidence type="ECO:0000313" key="9">
    <source>
        <dbReference type="EMBL" id="KPI37518.1"/>
    </source>
</evidence>
<dbReference type="PANTHER" id="PTHR46910">
    <property type="entry name" value="TRANSCRIPTION FACTOR PDR1"/>
    <property type="match status" value="1"/>
</dbReference>
<dbReference type="GO" id="GO:0005634">
    <property type="term" value="C:nucleus"/>
    <property type="evidence" value="ECO:0007669"/>
    <property type="project" value="UniProtKB-SubCell"/>
</dbReference>
<dbReference type="OrthoDB" id="5284003at2759"/>
<dbReference type="GeneID" id="28735940"/>
<reference evidence="9 10" key="1">
    <citation type="submission" date="2015-06" db="EMBL/GenBank/DDBJ databases">
        <title>Draft genome of the ant-associated black yeast Phialophora attae CBS 131958.</title>
        <authorList>
            <person name="Moreno L.F."/>
            <person name="Stielow B.J."/>
            <person name="de Hoog S."/>
            <person name="Vicente V.A."/>
            <person name="Weiss V.A."/>
            <person name="de Vries M."/>
            <person name="Cruz L.M."/>
            <person name="Souza E.M."/>
        </authorList>
    </citation>
    <scope>NUCLEOTIDE SEQUENCE [LARGE SCALE GENOMIC DNA]</scope>
    <source>
        <strain evidence="9 10">CBS 131958</strain>
    </source>
</reference>
<name>A0A0N0NK13_9EURO</name>
<gene>
    <name evidence="9" type="ORF">AB675_3961</name>
</gene>
<keyword evidence="3" id="KW-0805">Transcription regulation</keyword>
<feature type="compositionally biased region" description="Polar residues" evidence="7">
    <location>
        <begin position="1"/>
        <end position="12"/>
    </location>
</feature>
<sequence>MASINQSGQLYSPTHGYESSYKFDEPLDPQIPRGYPEQFGQIPQTVPQHPGPPIRRESQLSQSGQSRPGDGPKQRLRKACDSCSVRKVKCDESGPPCKSCAALEIPCTFARPSRRRGPPNRHAEAIKRQKLESDGLAQNTGSPTHDAAYSLAALSLPASLSVESICDLTSIEILIDDYFLYIHPLITLPHEPTFRAAFENRQDKTDRSFLALIAAMLETLVASFPRRARKLFASDQGRAQFPNAGALIDRCHHVYTEARGAGYLDRPLQLYDAIGSYLAGLASAYVYDIGRMRLYFGECVMMLRTLGIHRPDIHAPVGSATGADAAVERKRPADYVYQESGRRLFWLMFVSAMSGRQLDDPESDLLMPPVAYVELMPPLPAEVDDQYITETAIYQQPADQVSVMVGFNLNAKIFRAFHTLAALETAFGADTVYDWERQKGVIKKALLNVKAATENVPQELRLQPADNDFGEWPPTSYDASAYSIQDQSGGQGLPAYPSSRRGSLVLPFPKRAVQYEIQKANIYATQLATRSYLVERYWNLVEAHERNQSTPHSGERIPSISSNSSPSGGDTKFISNLGRTPSDTTMDASEQSMAVEREDIIRDLARLLKSINQVNMEPNGLSLCNKIRQIASTLLENKRATMSVMPTLDSESVNRYLFAFLEILARLNRLGPSRLRPEEPSGQYGVGKSAEEIEEEELVHWASLKEHQERFVNSEEILIGA</sequence>
<keyword evidence="4" id="KW-0238">DNA-binding</keyword>
<dbReference type="CDD" id="cd12148">
    <property type="entry name" value="fungal_TF_MHR"/>
    <property type="match status" value="1"/>
</dbReference>
<dbReference type="GO" id="GO:0008270">
    <property type="term" value="F:zinc ion binding"/>
    <property type="evidence" value="ECO:0007669"/>
    <property type="project" value="InterPro"/>
</dbReference>
<comment type="caution">
    <text evidence="9">The sequence shown here is derived from an EMBL/GenBank/DDBJ whole genome shotgun (WGS) entry which is preliminary data.</text>
</comment>
<keyword evidence="5" id="KW-0804">Transcription</keyword>
<evidence type="ECO:0000256" key="5">
    <source>
        <dbReference type="ARBA" id="ARBA00023163"/>
    </source>
</evidence>
<dbReference type="InterPro" id="IPR036864">
    <property type="entry name" value="Zn2-C6_fun-type_DNA-bd_sf"/>
</dbReference>
<protein>
    <recommendedName>
        <fullName evidence="8">Zn(2)-C6 fungal-type domain-containing protein</fullName>
    </recommendedName>
</protein>
<dbReference type="InterPro" id="IPR050987">
    <property type="entry name" value="AtrR-like"/>
</dbReference>
<proteinExistence type="predicted"/>
<keyword evidence="10" id="KW-1185">Reference proteome</keyword>
<evidence type="ECO:0000256" key="7">
    <source>
        <dbReference type="SAM" id="MobiDB-lite"/>
    </source>
</evidence>
<dbReference type="STRING" id="1664694.A0A0N0NK13"/>
<organism evidence="9 10">
    <name type="scientific">Cyphellophora attinorum</name>
    <dbReference type="NCBI Taxonomy" id="1664694"/>
    <lineage>
        <taxon>Eukaryota</taxon>
        <taxon>Fungi</taxon>
        <taxon>Dikarya</taxon>
        <taxon>Ascomycota</taxon>
        <taxon>Pezizomycotina</taxon>
        <taxon>Eurotiomycetes</taxon>
        <taxon>Chaetothyriomycetidae</taxon>
        <taxon>Chaetothyriales</taxon>
        <taxon>Cyphellophoraceae</taxon>
        <taxon>Cyphellophora</taxon>
    </lineage>
</organism>
<feature type="region of interest" description="Disordered" evidence="7">
    <location>
        <begin position="1"/>
        <end position="77"/>
    </location>
</feature>
<dbReference type="Proteomes" id="UP000038010">
    <property type="component" value="Unassembled WGS sequence"/>
</dbReference>
<dbReference type="PROSITE" id="PS50048">
    <property type="entry name" value="ZN2_CY6_FUNGAL_2"/>
    <property type="match status" value="1"/>
</dbReference>
<feature type="region of interest" description="Disordered" evidence="7">
    <location>
        <begin position="546"/>
        <end position="570"/>
    </location>
</feature>
<evidence type="ECO:0000256" key="3">
    <source>
        <dbReference type="ARBA" id="ARBA00023015"/>
    </source>
</evidence>
<dbReference type="RefSeq" id="XP_017997481.1">
    <property type="nucleotide sequence ID" value="XM_018144060.1"/>
</dbReference>
<comment type="subcellular location">
    <subcellularLocation>
        <location evidence="1">Nucleus</location>
    </subcellularLocation>
</comment>
<evidence type="ECO:0000256" key="1">
    <source>
        <dbReference type="ARBA" id="ARBA00004123"/>
    </source>
</evidence>
<dbReference type="GO" id="GO:0000981">
    <property type="term" value="F:DNA-binding transcription factor activity, RNA polymerase II-specific"/>
    <property type="evidence" value="ECO:0007669"/>
    <property type="project" value="InterPro"/>
</dbReference>
<dbReference type="CDD" id="cd00067">
    <property type="entry name" value="GAL4"/>
    <property type="match status" value="1"/>
</dbReference>
<dbReference type="Pfam" id="PF00172">
    <property type="entry name" value="Zn_clus"/>
    <property type="match status" value="1"/>
</dbReference>
<dbReference type="Gene3D" id="4.10.240.10">
    <property type="entry name" value="Zn(2)-C6 fungal-type DNA-binding domain"/>
    <property type="match status" value="1"/>
</dbReference>
<dbReference type="VEuPathDB" id="FungiDB:AB675_3961"/>
<dbReference type="AlphaFoldDB" id="A0A0N0NK13"/>
<feature type="compositionally biased region" description="Low complexity" evidence="7">
    <location>
        <begin position="557"/>
        <end position="567"/>
    </location>
</feature>
<evidence type="ECO:0000256" key="6">
    <source>
        <dbReference type="ARBA" id="ARBA00023242"/>
    </source>
</evidence>
<dbReference type="PROSITE" id="PS00463">
    <property type="entry name" value="ZN2_CY6_FUNGAL_1"/>
    <property type="match status" value="1"/>
</dbReference>
<accession>A0A0N0NK13</accession>
<evidence type="ECO:0000313" key="10">
    <source>
        <dbReference type="Proteomes" id="UP000038010"/>
    </source>
</evidence>
<keyword evidence="2" id="KW-0479">Metal-binding</keyword>
<feature type="domain" description="Zn(2)-C6 fungal-type" evidence="8">
    <location>
        <begin position="79"/>
        <end position="109"/>
    </location>
</feature>
<dbReference type="GO" id="GO:0003677">
    <property type="term" value="F:DNA binding"/>
    <property type="evidence" value="ECO:0007669"/>
    <property type="project" value="UniProtKB-KW"/>
</dbReference>
<keyword evidence="6" id="KW-0539">Nucleus</keyword>
<evidence type="ECO:0000259" key="8">
    <source>
        <dbReference type="PROSITE" id="PS50048"/>
    </source>
</evidence>
<dbReference type="InterPro" id="IPR001138">
    <property type="entry name" value="Zn2Cys6_DnaBD"/>
</dbReference>
<evidence type="ECO:0000256" key="4">
    <source>
        <dbReference type="ARBA" id="ARBA00023125"/>
    </source>
</evidence>
<dbReference type="SMART" id="SM00066">
    <property type="entry name" value="GAL4"/>
    <property type="match status" value="1"/>
</dbReference>